<sequence length="58" mass="6946">MMSWENYGFYGWHIDHIKPLCLFNLSDEKQFNKACHYTNLQPLWAEENLKKGGRLSKN</sequence>
<comment type="caution">
    <text evidence="1">The sequence shown here is derived from an EMBL/GenBank/DDBJ whole genome shotgun (WGS) entry which is preliminary data.</text>
</comment>
<gene>
    <name evidence="1" type="ORF">LCGC14_2502560</name>
</gene>
<proteinExistence type="predicted"/>
<dbReference type="AlphaFoldDB" id="A0A0F9DDA1"/>
<dbReference type="EMBL" id="LAZR01039949">
    <property type="protein sequence ID" value="KKL15741.1"/>
    <property type="molecule type" value="Genomic_DNA"/>
</dbReference>
<protein>
    <recommendedName>
        <fullName evidence="2">HNH nuclease domain-containing protein</fullName>
    </recommendedName>
</protein>
<organism evidence="1">
    <name type="scientific">marine sediment metagenome</name>
    <dbReference type="NCBI Taxonomy" id="412755"/>
    <lineage>
        <taxon>unclassified sequences</taxon>
        <taxon>metagenomes</taxon>
        <taxon>ecological metagenomes</taxon>
    </lineage>
</organism>
<evidence type="ECO:0008006" key="2">
    <source>
        <dbReference type="Google" id="ProtNLM"/>
    </source>
</evidence>
<dbReference type="CDD" id="cd00085">
    <property type="entry name" value="HNHc"/>
    <property type="match status" value="1"/>
</dbReference>
<dbReference type="InterPro" id="IPR003615">
    <property type="entry name" value="HNH_nuc"/>
</dbReference>
<name>A0A0F9DDA1_9ZZZZ</name>
<reference evidence="1" key="1">
    <citation type="journal article" date="2015" name="Nature">
        <title>Complex archaea that bridge the gap between prokaryotes and eukaryotes.</title>
        <authorList>
            <person name="Spang A."/>
            <person name="Saw J.H."/>
            <person name="Jorgensen S.L."/>
            <person name="Zaremba-Niedzwiedzka K."/>
            <person name="Martijn J."/>
            <person name="Lind A.E."/>
            <person name="van Eijk R."/>
            <person name="Schleper C."/>
            <person name="Guy L."/>
            <person name="Ettema T.J."/>
        </authorList>
    </citation>
    <scope>NUCLEOTIDE SEQUENCE</scope>
</reference>
<evidence type="ECO:0000313" key="1">
    <source>
        <dbReference type="EMBL" id="KKL15741.1"/>
    </source>
</evidence>
<accession>A0A0F9DDA1</accession>